<dbReference type="Pfam" id="PF08240">
    <property type="entry name" value="ADH_N"/>
    <property type="match status" value="1"/>
</dbReference>
<dbReference type="SMART" id="SM00829">
    <property type="entry name" value="PKS_ER"/>
    <property type="match status" value="1"/>
</dbReference>
<accession>A0A4U3LPZ8</accession>
<evidence type="ECO:0000259" key="1">
    <source>
        <dbReference type="SMART" id="SM00829"/>
    </source>
</evidence>
<dbReference type="OrthoDB" id="3251063at2"/>
<dbReference type="InterPro" id="IPR013154">
    <property type="entry name" value="ADH-like_N"/>
</dbReference>
<dbReference type="InterPro" id="IPR050700">
    <property type="entry name" value="YIM1/Zinc_Alcohol_DH_Fams"/>
</dbReference>
<dbReference type="SUPFAM" id="SSF51735">
    <property type="entry name" value="NAD(P)-binding Rossmann-fold domains"/>
    <property type="match status" value="1"/>
</dbReference>
<dbReference type="AlphaFoldDB" id="A0A4U3LPZ8"/>
<organism evidence="2 3">
    <name type="scientific">Kribbella jiaozuonensis</name>
    <dbReference type="NCBI Taxonomy" id="2575441"/>
    <lineage>
        <taxon>Bacteria</taxon>
        <taxon>Bacillati</taxon>
        <taxon>Actinomycetota</taxon>
        <taxon>Actinomycetes</taxon>
        <taxon>Propionibacteriales</taxon>
        <taxon>Kribbellaceae</taxon>
        <taxon>Kribbella</taxon>
    </lineage>
</organism>
<name>A0A4U3LPZ8_9ACTN</name>
<keyword evidence="3" id="KW-1185">Reference proteome</keyword>
<dbReference type="InterPro" id="IPR036291">
    <property type="entry name" value="NAD(P)-bd_dom_sf"/>
</dbReference>
<proteinExistence type="predicted"/>
<dbReference type="Proteomes" id="UP000305836">
    <property type="component" value="Unassembled WGS sequence"/>
</dbReference>
<dbReference type="Gene3D" id="3.90.180.10">
    <property type="entry name" value="Medium-chain alcohol dehydrogenases, catalytic domain"/>
    <property type="match status" value="1"/>
</dbReference>
<dbReference type="Pfam" id="PF13602">
    <property type="entry name" value="ADH_zinc_N_2"/>
    <property type="match status" value="1"/>
</dbReference>
<dbReference type="RefSeq" id="WP_137256125.1">
    <property type="nucleotide sequence ID" value="NZ_JBHSPQ010000002.1"/>
</dbReference>
<dbReference type="InterPro" id="IPR011032">
    <property type="entry name" value="GroES-like_sf"/>
</dbReference>
<dbReference type="Gene3D" id="3.40.50.720">
    <property type="entry name" value="NAD(P)-binding Rossmann-like Domain"/>
    <property type="match status" value="1"/>
</dbReference>
<dbReference type="PANTHER" id="PTHR11695">
    <property type="entry name" value="ALCOHOL DEHYDROGENASE RELATED"/>
    <property type="match status" value="1"/>
</dbReference>
<protein>
    <submittedName>
        <fullName evidence="2">NADP-dependent oxidoreductase</fullName>
    </submittedName>
</protein>
<dbReference type="PANTHER" id="PTHR11695:SF294">
    <property type="entry name" value="RETICULON-4-INTERACTING PROTEIN 1, MITOCHONDRIAL"/>
    <property type="match status" value="1"/>
</dbReference>
<dbReference type="InterPro" id="IPR020843">
    <property type="entry name" value="ER"/>
</dbReference>
<evidence type="ECO:0000313" key="3">
    <source>
        <dbReference type="Proteomes" id="UP000305836"/>
    </source>
</evidence>
<sequence>MRLVRQEEFGGPEVLRVIEAERPVPGPTEVLVEVHAAGVNPVDWYSRAEEAYLGSPPYTVGWDVAGVVVEAGLGASGVAVGDEVLGMPWFPREAAAYAEYVTAPSRQFVRKPTSMSYAEAAGLPLAGLTAWQALVDVADVQPGQRVLIDAATGGVGHLAVQIAKARGAYVVGTSSAGKHDFLRSLGVDQPLDYRDPSADPGTLDAVIGLAGDDSDRRWLEFINPGGILVGVLSGVPDELEQAAKARGVRSGRLLVEPDRIGLQGLTDLVETGNLRVHVEQTFPLEHAPEAHRLGETGRVTGKLVLTVR</sequence>
<dbReference type="GO" id="GO:0016491">
    <property type="term" value="F:oxidoreductase activity"/>
    <property type="evidence" value="ECO:0007669"/>
    <property type="project" value="InterPro"/>
</dbReference>
<dbReference type="SUPFAM" id="SSF50129">
    <property type="entry name" value="GroES-like"/>
    <property type="match status" value="1"/>
</dbReference>
<evidence type="ECO:0000313" key="2">
    <source>
        <dbReference type="EMBL" id="TKK77961.1"/>
    </source>
</evidence>
<reference evidence="2 3" key="1">
    <citation type="submission" date="2019-04" db="EMBL/GenBank/DDBJ databases">
        <title>Kribbella sp. NEAU-THZ 27 nov., a novel actinomycete isolated from soil.</title>
        <authorList>
            <person name="Duan L."/>
        </authorList>
    </citation>
    <scope>NUCLEOTIDE SEQUENCE [LARGE SCALE GENOMIC DNA]</scope>
    <source>
        <strain evidence="3">NEAU-THZ27</strain>
    </source>
</reference>
<gene>
    <name evidence="2" type="ORF">FDA38_22895</name>
</gene>
<feature type="domain" description="Enoyl reductase (ER)" evidence="1">
    <location>
        <begin position="10"/>
        <end position="305"/>
    </location>
</feature>
<dbReference type="CDD" id="cd05289">
    <property type="entry name" value="MDR_like_2"/>
    <property type="match status" value="1"/>
</dbReference>
<dbReference type="EMBL" id="SZPZ01000003">
    <property type="protein sequence ID" value="TKK77961.1"/>
    <property type="molecule type" value="Genomic_DNA"/>
</dbReference>
<comment type="caution">
    <text evidence="2">The sequence shown here is derived from an EMBL/GenBank/DDBJ whole genome shotgun (WGS) entry which is preliminary data.</text>
</comment>